<feature type="compositionally biased region" description="Polar residues" evidence="3">
    <location>
        <begin position="413"/>
        <end position="429"/>
    </location>
</feature>
<dbReference type="Gene3D" id="2.30.30.100">
    <property type="match status" value="1"/>
</dbReference>
<evidence type="ECO:0008006" key="8">
    <source>
        <dbReference type="Google" id="ProtNLM"/>
    </source>
</evidence>
<dbReference type="PANTHER" id="PTHR35144">
    <property type="entry name" value="MEIOSIS-SPECIFIC TRANSCRIPTION FACTOR NDT80"/>
    <property type="match status" value="1"/>
</dbReference>
<feature type="compositionally biased region" description="Polar residues" evidence="3">
    <location>
        <begin position="296"/>
        <end position="311"/>
    </location>
</feature>
<evidence type="ECO:0000313" key="7">
    <source>
        <dbReference type="Proteomes" id="UP000825434"/>
    </source>
</evidence>
<dbReference type="PROSITE" id="PS51517">
    <property type="entry name" value="NDT80"/>
    <property type="match status" value="1"/>
</dbReference>
<dbReference type="Pfam" id="PF01423">
    <property type="entry name" value="LSM"/>
    <property type="match status" value="1"/>
</dbReference>
<feature type="domain" description="NDT80" evidence="4">
    <location>
        <begin position="1"/>
        <end position="273"/>
    </location>
</feature>
<evidence type="ECO:0000256" key="2">
    <source>
        <dbReference type="PROSITE-ProRule" id="PRU00850"/>
    </source>
</evidence>
<feature type="region of interest" description="Disordered" evidence="3">
    <location>
        <begin position="479"/>
        <end position="502"/>
    </location>
</feature>
<sequence>MGGKVLQSSSMANLPTAKRAAPRSLTQFKIGPPFSPTSSVLPIYSSTGARVEPVINARSDRGFDREDGDWIGYKRNYFALVASFHFHGQSVDICSTESFYTVDQEGEKHQISCFKLGLFDYCLDTGDTGKFLVQHTSKRDKGPQFSPPVYNIVPGQLPSHGFMKSIANIRNPNRIDKCYEQFYLTEKERNEFESSSALASYPEDAEIARVARYERMQFSTVSKHFVLGCNRKFKLVIRLMCELENGETRLLATSETPCLNIRGRSPMNYVSEAPAEANKENDFGQKRKNAEMSPMEYSTTSVPSKRSCLHSQDPSSWLQHLEGFKGKPQNRFNVYSGEHVDRSNSRRRTQHQISDPNIDTALLSSPMESSTPRQGHIVTLKLPVSKLKDASFSSNQLQEHDPAKVKLNIDGSPMTSMPSTPRESNSYGFRSSEIDPAFLQQDNTVNDALEEYRKVQQELRILAPDQDFELDLPVPLTVPSTNGTSANSSFFRSPPASMGEPERLCKHGCKMKTEEHDKQTNLQWMNLPGVESESTSFFENNTDSSLMRFRNSLSKIKADIAPVTGELSLHQTDTMLFFSFFKTLVDQEIILELKNDIEIKGTLRSVDQYLNLKMDNVSTVNETKYPHLKAVKTLFIRGSTVRYVHMSASAVDCTLLQDASRREAMVQAGK</sequence>
<feature type="region of interest" description="Disordered" evidence="3">
    <location>
        <begin position="292"/>
        <end position="311"/>
    </location>
</feature>
<dbReference type="InterPro" id="IPR052605">
    <property type="entry name" value="Fungal_trans_regulator"/>
</dbReference>
<dbReference type="InterPro" id="IPR001163">
    <property type="entry name" value="Sm_dom_euk/arc"/>
</dbReference>
<dbReference type="SUPFAM" id="SSF49417">
    <property type="entry name" value="p53-like transcription factors"/>
    <property type="match status" value="1"/>
</dbReference>
<feature type="compositionally biased region" description="Polar residues" evidence="3">
    <location>
        <begin position="479"/>
        <end position="491"/>
    </location>
</feature>
<organism evidence="6 7">
    <name type="scientific">Candidozyma haemuli</name>
    <dbReference type="NCBI Taxonomy" id="45357"/>
    <lineage>
        <taxon>Eukaryota</taxon>
        <taxon>Fungi</taxon>
        <taxon>Dikarya</taxon>
        <taxon>Ascomycota</taxon>
        <taxon>Saccharomycotina</taxon>
        <taxon>Pichiomycetes</taxon>
        <taxon>Metschnikowiaceae</taxon>
        <taxon>Candidozyma</taxon>
    </lineage>
</organism>
<keyword evidence="7" id="KW-1185">Reference proteome</keyword>
<dbReference type="InterPro" id="IPR047575">
    <property type="entry name" value="Sm"/>
</dbReference>
<evidence type="ECO:0000259" key="4">
    <source>
        <dbReference type="PROSITE" id="PS51517"/>
    </source>
</evidence>
<gene>
    <name evidence="6" type="ORF">CA3LBN_003314</name>
</gene>
<dbReference type="SMART" id="SM00651">
    <property type="entry name" value="Sm"/>
    <property type="match status" value="1"/>
</dbReference>
<dbReference type="CDD" id="cd01725">
    <property type="entry name" value="LSm2"/>
    <property type="match status" value="1"/>
</dbReference>
<dbReference type="InterPro" id="IPR037141">
    <property type="entry name" value="NDT80_DNA-bd_dom_sf"/>
</dbReference>
<dbReference type="PANTHER" id="PTHR35144:SF2">
    <property type="entry name" value="MEIOSIS-SPECIFIC TRANSCRIPTION FACTOR NDT80"/>
    <property type="match status" value="1"/>
</dbReference>
<feature type="region of interest" description="Disordered" evidence="3">
    <location>
        <begin position="408"/>
        <end position="430"/>
    </location>
</feature>
<keyword evidence="1 2" id="KW-0238">DNA-binding</keyword>
<feature type="domain" description="Sm" evidence="5">
    <location>
        <begin position="576"/>
        <end position="650"/>
    </location>
</feature>
<dbReference type="Proteomes" id="UP000825434">
    <property type="component" value="Chromosome 4"/>
</dbReference>
<dbReference type="Pfam" id="PF05224">
    <property type="entry name" value="NDT80_PhoG"/>
    <property type="match status" value="1"/>
</dbReference>
<dbReference type="InterPro" id="IPR016654">
    <property type="entry name" value="U6_snRNA_Lsm2"/>
</dbReference>
<reference evidence="6 7" key="1">
    <citation type="submission" date="2021-06" db="EMBL/GenBank/DDBJ databases">
        <title>Candida outbreak in Lebanon.</title>
        <authorList>
            <person name="Finianos M."/>
        </authorList>
    </citation>
    <scope>NUCLEOTIDE SEQUENCE [LARGE SCALE GENOMIC DNA]</scope>
    <source>
        <strain evidence="6">CA3LBN</strain>
    </source>
</reference>
<dbReference type="InterPro" id="IPR024061">
    <property type="entry name" value="NDT80_DNA-bd_dom"/>
</dbReference>
<evidence type="ECO:0000256" key="3">
    <source>
        <dbReference type="SAM" id="MobiDB-lite"/>
    </source>
</evidence>
<name>A0ABX8IDZ8_9ASCO</name>
<dbReference type="InterPro" id="IPR010920">
    <property type="entry name" value="LSM_dom_sf"/>
</dbReference>
<protein>
    <recommendedName>
        <fullName evidence="8">NDT80 domain-containing protein</fullName>
    </recommendedName>
</protein>
<dbReference type="InterPro" id="IPR008967">
    <property type="entry name" value="p53-like_TF_DNA-bd_sf"/>
</dbReference>
<evidence type="ECO:0000259" key="5">
    <source>
        <dbReference type="PROSITE" id="PS52002"/>
    </source>
</evidence>
<feature type="DNA-binding region" description="NDT80" evidence="2">
    <location>
        <begin position="1"/>
        <end position="273"/>
    </location>
</feature>
<dbReference type="PROSITE" id="PS52002">
    <property type="entry name" value="SM"/>
    <property type="match status" value="1"/>
</dbReference>
<dbReference type="Gene3D" id="2.60.40.1390">
    <property type="entry name" value="NDT80 DNA-binding domain"/>
    <property type="match status" value="1"/>
</dbReference>
<accession>A0ABX8IDZ8</accession>
<evidence type="ECO:0000313" key="6">
    <source>
        <dbReference type="EMBL" id="QWU88991.1"/>
    </source>
</evidence>
<evidence type="ECO:0000256" key="1">
    <source>
        <dbReference type="ARBA" id="ARBA00023125"/>
    </source>
</evidence>
<proteinExistence type="predicted"/>
<dbReference type="EMBL" id="CP076664">
    <property type="protein sequence ID" value="QWU88991.1"/>
    <property type="molecule type" value="Genomic_DNA"/>
</dbReference>
<dbReference type="SUPFAM" id="SSF50182">
    <property type="entry name" value="Sm-like ribonucleoproteins"/>
    <property type="match status" value="1"/>
</dbReference>